<evidence type="ECO:0000256" key="1">
    <source>
        <dbReference type="SAM" id="Phobius"/>
    </source>
</evidence>
<dbReference type="AlphaFoldDB" id="A0A6A6YZS0"/>
<accession>A0A6A6YZS0</accession>
<dbReference type="Proteomes" id="UP000504636">
    <property type="component" value="Unplaced"/>
</dbReference>
<evidence type="ECO:0000313" key="2">
    <source>
        <dbReference type="EMBL" id="KAF2813943.1"/>
    </source>
</evidence>
<keyword evidence="1" id="KW-0472">Membrane</keyword>
<evidence type="ECO:0000313" key="4">
    <source>
        <dbReference type="RefSeq" id="XP_033580907.1"/>
    </source>
</evidence>
<dbReference type="GeneID" id="54454383"/>
<dbReference type="EMBL" id="MU003695">
    <property type="protein sequence ID" value="KAF2813943.1"/>
    <property type="molecule type" value="Genomic_DNA"/>
</dbReference>
<keyword evidence="1" id="KW-1133">Transmembrane helix</keyword>
<evidence type="ECO:0000313" key="3">
    <source>
        <dbReference type="Proteomes" id="UP000504636"/>
    </source>
</evidence>
<organism evidence="2">
    <name type="scientific">Mytilinidion resinicola</name>
    <dbReference type="NCBI Taxonomy" id="574789"/>
    <lineage>
        <taxon>Eukaryota</taxon>
        <taxon>Fungi</taxon>
        <taxon>Dikarya</taxon>
        <taxon>Ascomycota</taxon>
        <taxon>Pezizomycotina</taxon>
        <taxon>Dothideomycetes</taxon>
        <taxon>Pleosporomycetidae</taxon>
        <taxon>Mytilinidiales</taxon>
        <taxon>Mytilinidiaceae</taxon>
        <taxon>Mytilinidion</taxon>
    </lineage>
</organism>
<keyword evidence="3" id="KW-1185">Reference proteome</keyword>
<reference evidence="2 4" key="1">
    <citation type="journal article" date="2020" name="Stud. Mycol.">
        <title>101 Dothideomycetes genomes: a test case for predicting lifestyles and emergence of pathogens.</title>
        <authorList>
            <person name="Haridas S."/>
            <person name="Albert R."/>
            <person name="Binder M."/>
            <person name="Bloem J."/>
            <person name="Labutti K."/>
            <person name="Salamov A."/>
            <person name="Andreopoulos B."/>
            <person name="Baker S."/>
            <person name="Barry K."/>
            <person name="Bills G."/>
            <person name="Bluhm B."/>
            <person name="Cannon C."/>
            <person name="Castanera R."/>
            <person name="Culley D."/>
            <person name="Daum C."/>
            <person name="Ezra D."/>
            <person name="Gonzalez J."/>
            <person name="Henrissat B."/>
            <person name="Kuo A."/>
            <person name="Liang C."/>
            <person name="Lipzen A."/>
            <person name="Lutzoni F."/>
            <person name="Magnuson J."/>
            <person name="Mondo S."/>
            <person name="Nolan M."/>
            <person name="Ohm R."/>
            <person name="Pangilinan J."/>
            <person name="Park H.-J."/>
            <person name="Ramirez L."/>
            <person name="Alfaro M."/>
            <person name="Sun H."/>
            <person name="Tritt A."/>
            <person name="Yoshinaga Y."/>
            <person name="Zwiers L.-H."/>
            <person name="Turgeon B."/>
            <person name="Goodwin S."/>
            <person name="Spatafora J."/>
            <person name="Crous P."/>
            <person name="Grigoriev I."/>
        </authorList>
    </citation>
    <scope>NUCLEOTIDE SEQUENCE</scope>
    <source>
        <strain evidence="2 4">CBS 304.34</strain>
    </source>
</reference>
<dbReference type="RefSeq" id="XP_033580907.1">
    <property type="nucleotide sequence ID" value="XM_033713490.1"/>
</dbReference>
<protein>
    <submittedName>
        <fullName evidence="2 4">Uncharacterized protein</fullName>
    </submittedName>
</protein>
<gene>
    <name evidence="2 4" type="ORF">BDZ99DRAFT_228829</name>
</gene>
<sequence>MIAECNSTPRSLIEQLPVELLQRVLCHFPTSHGCAMFYISIIILYYSLLFLPALYGRLDLTVWVPFPPTPFFQIGCL</sequence>
<feature type="transmembrane region" description="Helical" evidence="1">
    <location>
        <begin position="35"/>
        <end position="55"/>
    </location>
</feature>
<proteinExistence type="predicted"/>
<reference evidence="4" key="3">
    <citation type="submission" date="2025-04" db="UniProtKB">
        <authorList>
            <consortium name="RefSeq"/>
        </authorList>
    </citation>
    <scope>IDENTIFICATION</scope>
    <source>
        <strain evidence="4">CBS 304.34</strain>
    </source>
</reference>
<name>A0A6A6YZS0_9PEZI</name>
<keyword evidence="1" id="KW-0812">Transmembrane</keyword>
<reference evidence="4" key="2">
    <citation type="submission" date="2020-04" db="EMBL/GenBank/DDBJ databases">
        <authorList>
            <consortium name="NCBI Genome Project"/>
        </authorList>
    </citation>
    <scope>NUCLEOTIDE SEQUENCE</scope>
    <source>
        <strain evidence="4">CBS 304.34</strain>
    </source>
</reference>